<organism evidence="8 9">
    <name type="scientific">Lachancea quebecensis</name>
    <dbReference type="NCBI Taxonomy" id="1654605"/>
    <lineage>
        <taxon>Eukaryota</taxon>
        <taxon>Fungi</taxon>
        <taxon>Dikarya</taxon>
        <taxon>Ascomycota</taxon>
        <taxon>Saccharomycotina</taxon>
        <taxon>Saccharomycetes</taxon>
        <taxon>Saccharomycetales</taxon>
        <taxon>Saccharomycetaceae</taxon>
        <taxon>Lachancea</taxon>
    </lineage>
</organism>
<dbReference type="PANTHER" id="PTHR43806:SF13">
    <property type="entry name" value="SUBTILASE-TYPE PROTEINASE RRT12"/>
    <property type="match status" value="1"/>
</dbReference>
<evidence type="ECO:0000256" key="3">
    <source>
        <dbReference type="ARBA" id="ARBA00022801"/>
    </source>
</evidence>
<dbReference type="AlphaFoldDB" id="A0A0P1KVM5"/>
<keyword evidence="4 5" id="KW-0720">Serine protease</keyword>
<feature type="chain" id="PRO_5006066531" evidence="6">
    <location>
        <begin position="19"/>
        <end position="382"/>
    </location>
</feature>
<dbReference type="InterPro" id="IPR023827">
    <property type="entry name" value="Peptidase_S8_Asp-AS"/>
</dbReference>
<evidence type="ECO:0000256" key="4">
    <source>
        <dbReference type="ARBA" id="ARBA00022825"/>
    </source>
</evidence>
<dbReference type="GO" id="GO:0004252">
    <property type="term" value="F:serine-type endopeptidase activity"/>
    <property type="evidence" value="ECO:0007669"/>
    <property type="project" value="UniProtKB-UniRule"/>
</dbReference>
<evidence type="ECO:0000256" key="6">
    <source>
        <dbReference type="SAM" id="SignalP"/>
    </source>
</evidence>
<evidence type="ECO:0000256" key="2">
    <source>
        <dbReference type="ARBA" id="ARBA00022670"/>
    </source>
</evidence>
<dbReference type="SUPFAM" id="SSF52743">
    <property type="entry name" value="Subtilisin-like"/>
    <property type="match status" value="1"/>
</dbReference>
<dbReference type="PRINTS" id="PR00723">
    <property type="entry name" value="SUBTILISIN"/>
</dbReference>
<gene>
    <name evidence="8" type="ORF">LAQU0_S15e01926g</name>
</gene>
<name>A0A0P1KVM5_9SACH</name>
<feature type="signal peptide" evidence="6">
    <location>
        <begin position="1"/>
        <end position="18"/>
    </location>
</feature>
<evidence type="ECO:0000259" key="7">
    <source>
        <dbReference type="Pfam" id="PF00082"/>
    </source>
</evidence>
<feature type="active site" description="Charge relay system" evidence="5">
    <location>
        <position position="328"/>
    </location>
</feature>
<evidence type="ECO:0000313" key="9">
    <source>
        <dbReference type="Proteomes" id="UP000236544"/>
    </source>
</evidence>
<dbReference type="PANTHER" id="PTHR43806">
    <property type="entry name" value="PEPTIDASE S8"/>
    <property type="match status" value="1"/>
</dbReference>
<dbReference type="PROSITE" id="PS00137">
    <property type="entry name" value="SUBTILASE_HIS"/>
    <property type="match status" value="1"/>
</dbReference>
<proteinExistence type="inferred from homology"/>
<dbReference type="InterPro" id="IPR034193">
    <property type="entry name" value="PCSK9_ProteinaseK-like"/>
</dbReference>
<keyword evidence="6" id="KW-0732">Signal</keyword>
<sequence length="382" mass="40168">MKMRFFIAALFGLRAAGAVRFVAELGETASVEEVLGEQYAAMVADGGVGAITLGNSFRAIYGEFPQQLLEDFYRSGQIVAMSMDRQLEVAEYMVQQHAPNHLARLSQKSSLRGGNDSENGAYIYHSNAGNGVDVYLLDTGIDGTHPAFEGRVQKVADFSSDPVATGDPHGHGTAVAGVIGSSVFGVAKKCNLFDVRVANTAGHASLIGVLRALEHASKLADVTKRPSLIAIPLEMPRNTILNSAVEAVVRDLSIPVVVAAGNENRSACSVSPAGAYGALTIGSIDVARNDALAPFTNFAECVDLFTAGVDVATVGLDHSSEHHLSGTSISAGVASGLVAYYMSIGHYGMDAVSKIKLLSLPNVIPNLQQRSPETRNAILQNL</sequence>
<keyword evidence="3 5" id="KW-0378">Hydrolase</keyword>
<dbReference type="EMBL" id="LN890572">
    <property type="protein sequence ID" value="CUS24323.1"/>
    <property type="molecule type" value="Genomic_DNA"/>
</dbReference>
<dbReference type="GO" id="GO:0006508">
    <property type="term" value="P:proteolysis"/>
    <property type="evidence" value="ECO:0007669"/>
    <property type="project" value="UniProtKB-KW"/>
</dbReference>
<dbReference type="Proteomes" id="UP000236544">
    <property type="component" value="Unassembled WGS sequence"/>
</dbReference>
<evidence type="ECO:0000256" key="5">
    <source>
        <dbReference type="PROSITE-ProRule" id="PRU01240"/>
    </source>
</evidence>
<dbReference type="PROSITE" id="PS51892">
    <property type="entry name" value="SUBTILASE"/>
    <property type="match status" value="1"/>
</dbReference>
<dbReference type="InterPro" id="IPR036852">
    <property type="entry name" value="Peptidase_S8/S53_dom_sf"/>
</dbReference>
<dbReference type="OrthoDB" id="206201at2759"/>
<dbReference type="InterPro" id="IPR015500">
    <property type="entry name" value="Peptidase_S8_subtilisin-rel"/>
</dbReference>
<evidence type="ECO:0000256" key="1">
    <source>
        <dbReference type="ARBA" id="ARBA00011073"/>
    </source>
</evidence>
<dbReference type="InterPro" id="IPR022398">
    <property type="entry name" value="Peptidase_S8_His-AS"/>
</dbReference>
<feature type="active site" description="Charge relay system" evidence="5">
    <location>
        <position position="171"/>
    </location>
</feature>
<feature type="active site" description="Charge relay system" evidence="5">
    <location>
        <position position="138"/>
    </location>
</feature>
<dbReference type="Pfam" id="PF00082">
    <property type="entry name" value="Peptidase_S8"/>
    <property type="match status" value="1"/>
</dbReference>
<evidence type="ECO:0000313" key="8">
    <source>
        <dbReference type="EMBL" id="CUS24323.1"/>
    </source>
</evidence>
<comment type="similarity">
    <text evidence="1 5">Belongs to the peptidase S8 family.</text>
</comment>
<dbReference type="PROSITE" id="PS00136">
    <property type="entry name" value="SUBTILASE_ASP"/>
    <property type="match status" value="1"/>
</dbReference>
<keyword evidence="9" id="KW-1185">Reference proteome</keyword>
<dbReference type="Gene3D" id="3.40.50.200">
    <property type="entry name" value="Peptidase S8/S53 domain"/>
    <property type="match status" value="1"/>
</dbReference>
<protein>
    <submittedName>
        <fullName evidence="8">LAQU0S15e01926g1_1</fullName>
    </submittedName>
</protein>
<keyword evidence="2 5" id="KW-0645">Protease</keyword>
<dbReference type="InterPro" id="IPR000209">
    <property type="entry name" value="Peptidase_S8/S53_dom"/>
</dbReference>
<feature type="domain" description="Peptidase S8/S53" evidence="7">
    <location>
        <begin position="129"/>
        <end position="343"/>
    </location>
</feature>
<reference evidence="9" key="1">
    <citation type="submission" date="2015-10" db="EMBL/GenBank/DDBJ databases">
        <authorList>
            <person name="Devillers H."/>
        </authorList>
    </citation>
    <scope>NUCLEOTIDE SEQUENCE [LARGE SCALE GENOMIC DNA]</scope>
</reference>
<dbReference type="InterPro" id="IPR050131">
    <property type="entry name" value="Peptidase_S8_subtilisin-like"/>
</dbReference>
<dbReference type="CDD" id="cd04077">
    <property type="entry name" value="Peptidases_S8_PCSK9_ProteinaseK_like"/>
    <property type="match status" value="1"/>
</dbReference>
<accession>A0A0P1KVM5</accession>